<gene>
    <name evidence="6" type="ordered locus">Mmar10_0119</name>
</gene>
<dbReference type="SUPFAM" id="SSF55073">
    <property type="entry name" value="Nucleotide cyclase"/>
    <property type="match status" value="1"/>
</dbReference>
<dbReference type="GO" id="GO:0005886">
    <property type="term" value="C:plasma membrane"/>
    <property type="evidence" value="ECO:0007669"/>
    <property type="project" value="TreeGrafter"/>
</dbReference>
<dbReference type="STRING" id="394221.Mmar10_0119"/>
<dbReference type="InterPro" id="IPR043128">
    <property type="entry name" value="Rev_trsase/Diguanyl_cyclase"/>
</dbReference>
<evidence type="ECO:0000256" key="1">
    <source>
        <dbReference type="ARBA" id="ARBA00012528"/>
    </source>
</evidence>
<dbReference type="Pfam" id="PF00072">
    <property type="entry name" value="Response_reg"/>
    <property type="match status" value="1"/>
</dbReference>
<dbReference type="SUPFAM" id="SSF52172">
    <property type="entry name" value="CheY-like"/>
    <property type="match status" value="1"/>
</dbReference>
<dbReference type="FunFam" id="3.30.70.270:FF:000001">
    <property type="entry name" value="Diguanylate cyclase domain protein"/>
    <property type="match status" value="1"/>
</dbReference>
<dbReference type="OrthoDB" id="9812260at2"/>
<keyword evidence="7" id="KW-1185">Reference proteome</keyword>
<dbReference type="KEGG" id="mmr:Mmar10_0119"/>
<dbReference type="Pfam" id="PF00990">
    <property type="entry name" value="GGDEF"/>
    <property type="match status" value="1"/>
</dbReference>
<dbReference type="PANTHER" id="PTHR45138">
    <property type="entry name" value="REGULATORY COMPONENTS OF SENSORY TRANSDUCTION SYSTEM"/>
    <property type="match status" value="1"/>
</dbReference>
<dbReference type="SMART" id="SM00267">
    <property type="entry name" value="GGDEF"/>
    <property type="match status" value="1"/>
</dbReference>
<proteinExistence type="predicted"/>
<dbReference type="CDD" id="cd01949">
    <property type="entry name" value="GGDEF"/>
    <property type="match status" value="1"/>
</dbReference>
<sequence length="324" mass="34945">MNSADFQTDMTSEAISVLICESSSVQLRILSEAVRQAGYSVQTANKAEDALTLLQMGTVDIFLTGIEVGAVSGLEACWSLKANSETESVYTIVITASGEDRRLEESLDAGADDFIRKPVNMTELRARLRAASRLVRMQKQFKRLAETDALTGAANRRAFMQYLEIQSQRATRDDIPLSVVMIDLDHFKSVNDTHGHATGDTVLIEAVKSIQACLRDNDMLGRLGGEEFCVILPGAGLFSAGIAGERIRAAVEAMTISTDEGVPVPVTASLGVASLTDGDLISAPDTLLQTADVALYRAKETGRNKVWLDGADERDDEASRRQAG</sequence>
<comment type="catalytic activity">
    <reaction evidence="2">
        <text>2 GTP = 3',3'-c-di-GMP + 2 diphosphate</text>
        <dbReference type="Rhea" id="RHEA:24898"/>
        <dbReference type="ChEBI" id="CHEBI:33019"/>
        <dbReference type="ChEBI" id="CHEBI:37565"/>
        <dbReference type="ChEBI" id="CHEBI:58805"/>
        <dbReference type="EC" id="2.7.7.65"/>
    </reaction>
</comment>
<dbReference type="InterPro" id="IPR029787">
    <property type="entry name" value="Nucleotide_cyclase"/>
</dbReference>
<dbReference type="PROSITE" id="PS50887">
    <property type="entry name" value="GGDEF"/>
    <property type="match status" value="1"/>
</dbReference>
<dbReference type="Proteomes" id="UP000001964">
    <property type="component" value="Chromosome"/>
</dbReference>
<dbReference type="PROSITE" id="PS50110">
    <property type="entry name" value="RESPONSE_REGULATORY"/>
    <property type="match status" value="1"/>
</dbReference>
<dbReference type="InterPro" id="IPR050469">
    <property type="entry name" value="Diguanylate_Cyclase"/>
</dbReference>
<accession>Q0ATH2</accession>
<comment type="caution">
    <text evidence="3">Lacks conserved residue(s) required for the propagation of feature annotation.</text>
</comment>
<dbReference type="NCBIfam" id="TIGR00254">
    <property type="entry name" value="GGDEF"/>
    <property type="match status" value="1"/>
</dbReference>
<reference evidence="6 7" key="1">
    <citation type="submission" date="2006-08" db="EMBL/GenBank/DDBJ databases">
        <title>Complete sequence of Maricaulis maris MCS10.</title>
        <authorList>
            <consortium name="US DOE Joint Genome Institute"/>
            <person name="Copeland A."/>
            <person name="Lucas S."/>
            <person name="Lapidus A."/>
            <person name="Barry K."/>
            <person name="Detter J.C."/>
            <person name="Glavina del Rio T."/>
            <person name="Hammon N."/>
            <person name="Israni S."/>
            <person name="Dalin E."/>
            <person name="Tice H."/>
            <person name="Pitluck S."/>
            <person name="Saunders E."/>
            <person name="Brettin T."/>
            <person name="Bruce D."/>
            <person name="Han C."/>
            <person name="Tapia R."/>
            <person name="Gilna P."/>
            <person name="Schmutz J."/>
            <person name="Larimer F."/>
            <person name="Land M."/>
            <person name="Hauser L."/>
            <person name="Kyrpides N."/>
            <person name="Mikhailova N."/>
            <person name="Viollier P."/>
            <person name="Stephens C."/>
            <person name="Richardson P."/>
        </authorList>
    </citation>
    <scope>NUCLEOTIDE SEQUENCE [LARGE SCALE GENOMIC DNA]</scope>
    <source>
        <strain evidence="6 7">MCS10</strain>
    </source>
</reference>
<dbReference type="InterPro" id="IPR001789">
    <property type="entry name" value="Sig_transdc_resp-reg_receiver"/>
</dbReference>
<dbReference type="AlphaFoldDB" id="Q0ATH2"/>
<dbReference type="Gene3D" id="3.40.50.2300">
    <property type="match status" value="1"/>
</dbReference>
<feature type="domain" description="Response regulatory" evidence="4">
    <location>
        <begin position="16"/>
        <end position="132"/>
    </location>
</feature>
<evidence type="ECO:0000256" key="3">
    <source>
        <dbReference type="PROSITE-ProRule" id="PRU00169"/>
    </source>
</evidence>
<dbReference type="EC" id="2.7.7.65" evidence="1"/>
<dbReference type="InterPro" id="IPR000160">
    <property type="entry name" value="GGDEF_dom"/>
</dbReference>
<name>Q0ATH2_MARMM</name>
<dbReference type="EMBL" id="CP000449">
    <property type="protein sequence ID" value="ABI64415.1"/>
    <property type="molecule type" value="Genomic_DNA"/>
</dbReference>
<feature type="domain" description="GGDEF" evidence="5">
    <location>
        <begin position="175"/>
        <end position="311"/>
    </location>
</feature>
<dbReference type="GO" id="GO:0052621">
    <property type="term" value="F:diguanylate cyclase activity"/>
    <property type="evidence" value="ECO:0007669"/>
    <property type="project" value="UniProtKB-EC"/>
</dbReference>
<dbReference type="HOGENOM" id="CLU_000445_11_28_5"/>
<organism evidence="6 7">
    <name type="scientific">Maricaulis maris (strain MCS10)</name>
    <name type="common">Caulobacter maris</name>
    <dbReference type="NCBI Taxonomy" id="394221"/>
    <lineage>
        <taxon>Bacteria</taxon>
        <taxon>Pseudomonadati</taxon>
        <taxon>Pseudomonadota</taxon>
        <taxon>Alphaproteobacteria</taxon>
        <taxon>Maricaulales</taxon>
        <taxon>Maricaulaceae</taxon>
        <taxon>Maricaulis</taxon>
    </lineage>
</organism>
<dbReference type="eggNOG" id="COG3706">
    <property type="taxonomic scope" value="Bacteria"/>
</dbReference>
<evidence type="ECO:0000259" key="5">
    <source>
        <dbReference type="PROSITE" id="PS50887"/>
    </source>
</evidence>
<dbReference type="InterPro" id="IPR011006">
    <property type="entry name" value="CheY-like_superfamily"/>
</dbReference>
<dbReference type="GO" id="GO:0043709">
    <property type="term" value="P:cell adhesion involved in single-species biofilm formation"/>
    <property type="evidence" value="ECO:0007669"/>
    <property type="project" value="TreeGrafter"/>
</dbReference>
<dbReference type="PANTHER" id="PTHR45138:SF9">
    <property type="entry name" value="DIGUANYLATE CYCLASE DGCM-RELATED"/>
    <property type="match status" value="1"/>
</dbReference>
<evidence type="ECO:0000259" key="4">
    <source>
        <dbReference type="PROSITE" id="PS50110"/>
    </source>
</evidence>
<evidence type="ECO:0000313" key="7">
    <source>
        <dbReference type="Proteomes" id="UP000001964"/>
    </source>
</evidence>
<evidence type="ECO:0000313" key="6">
    <source>
        <dbReference type="EMBL" id="ABI64415.1"/>
    </source>
</evidence>
<dbReference type="Gene3D" id="3.30.70.270">
    <property type="match status" value="1"/>
</dbReference>
<dbReference type="GO" id="GO:1902201">
    <property type="term" value="P:negative regulation of bacterial-type flagellum-dependent cell motility"/>
    <property type="evidence" value="ECO:0007669"/>
    <property type="project" value="TreeGrafter"/>
</dbReference>
<dbReference type="SMART" id="SM00448">
    <property type="entry name" value="REC"/>
    <property type="match status" value="1"/>
</dbReference>
<dbReference type="RefSeq" id="WP_011642062.1">
    <property type="nucleotide sequence ID" value="NC_008347.1"/>
</dbReference>
<protein>
    <recommendedName>
        <fullName evidence="1">diguanylate cyclase</fullName>
        <ecNumber evidence="1">2.7.7.65</ecNumber>
    </recommendedName>
</protein>
<evidence type="ECO:0000256" key="2">
    <source>
        <dbReference type="ARBA" id="ARBA00034247"/>
    </source>
</evidence>
<dbReference type="GO" id="GO:0000160">
    <property type="term" value="P:phosphorelay signal transduction system"/>
    <property type="evidence" value="ECO:0007669"/>
    <property type="project" value="InterPro"/>
</dbReference>